<feature type="region of interest" description="Disordered" evidence="4">
    <location>
        <begin position="377"/>
        <end position="405"/>
    </location>
</feature>
<dbReference type="Pfam" id="PF08241">
    <property type="entry name" value="Methyltransf_11"/>
    <property type="match status" value="1"/>
</dbReference>
<dbReference type="InterPro" id="IPR020803">
    <property type="entry name" value="MeTfrase_dom"/>
</dbReference>
<dbReference type="InterPro" id="IPR029063">
    <property type="entry name" value="SAM-dependent_MTases_sf"/>
</dbReference>
<feature type="compositionally biased region" description="Basic residues" evidence="4">
    <location>
        <begin position="383"/>
        <end position="394"/>
    </location>
</feature>
<proteinExistence type="predicted"/>
<reference evidence="6" key="1">
    <citation type="submission" date="2019-04" db="EMBL/GenBank/DDBJ databases">
        <title>Draft genome sequences of Streptomyces avermitilis MC3.</title>
        <authorList>
            <person name="Komaki H."/>
            <person name="Tamura T."/>
            <person name="Hosoyama A."/>
        </authorList>
    </citation>
    <scope>NUCLEOTIDE SEQUENCE</scope>
    <source>
        <strain evidence="6">MC3</strain>
    </source>
</reference>
<dbReference type="GO" id="GO:0008757">
    <property type="term" value="F:S-adenosylmethionine-dependent methyltransferase activity"/>
    <property type="evidence" value="ECO:0007669"/>
    <property type="project" value="InterPro"/>
</dbReference>
<sequence length="405" mass="42493">MMAVPEQTPPSSLEVGDYYDRLTDLMNRALGGNTHLGYWPQPGDGSSPGKAADRLTDLLIGKLRGITGRRVLDVGCGSGKPAVRLALSAPVDVVGVTVSEVQVGLATALAKQSHVADRVVFTRADAMELPFPDGSFDAAWALECLLHMPSPAQVIREIARVLRPGGRLAVTDVTLRAFGRTGMKRGECTSQLLAVPALVHIDEYAGMIADAGLELHELTDIGDQVVGPSFAALRDHVNEHLDEYAAAFGIGVAEMRKVVAQCTTLPWTPDIGYVVLTARRPGSDAATLSTRRSLGRQMPAQPGDFRHQVQGPVLGLAGGGFHAEVYGTTVGGGPGRCRRGGRCLCDGHGLGRDVPGAPGHGAQVVEGLGRCRCGVRRDGRGVGPRRGRRGRSFRGRGGLGGGSVA</sequence>
<dbReference type="EMBL" id="AP019621">
    <property type="protein sequence ID" value="BBJ48531.1"/>
    <property type="molecule type" value="Genomic_DNA"/>
</dbReference>
<name>A0A499VG36_STRAX</name>
<accession>A0A499VG36</accession>
<dbReference type="AlphaFoldDB" id="A0A499VG36"/>
<dbReference type="InterPro" id="IPR013216">
    <property type="entry name" value="Methyltransf_11"/>
</dbReference>
<evidence type="ECO:0000256" key="2">
    <source>
        <dbReference type="ARBA" id="ARBA00022679"/>
    </source>
</evidence>
<dbReference type="CDD" id="cd02440">
    <property type="entry name" value="AdoMet_MTases"/>
    <property type="match status" value="1"/>
</dbReference>
<dbReference type="Gene3D" id="3.40.50.150">
    <property type="entry name" value="Vaccinia Virus protein VP39"/>
    <property type="match status" value="1"/>
</dbReference>
<keyword evidence="2" id="KW-0808">Transferase</keyword>
<evidence type="ECO:0000313" key="6">
    <source>
        <dbReference type="EMBL" id="BBJ48531.1"/>
    </source>
</evidence>
<keyword evidence="3" id="KW-0949">S-adenosyl-L-methionine</keyword>
<evidence type="ECO:0000259" key="5">
    <source>
        <dbReference type="SMART" id="SM00828"/>
    </source>
</evidence>
<dbReference type="InterPro" id="IPR050447">
    <property type="entry name" value="Erg6_SMT_methyltransf"/>
</dbReference>
<feature type="domain" description="Polyketide synthase-like methyltransferase" evidence="5">
    <location>
        <begin position="26"/>
        <end position="299"/>
    </location>
</feature>
<keyword evidence="1" id="KW-0489">Methyltransferase</keyword>
<dbReference type="PANTHER" id="PTHR44068:SF11">
    <property type="entry name" value="GERANYL DIPHOSPHATE 2-C-METHYLTRANSFERASE"/>
    <property type="match status" value="1"/>
</dbReference>
<dbReference type="GO" id="GO:0032259">
    <property type="term" value="P:methylation"/>
    <property type="evidence" value="ECO:0007669"/>
    <property type="project" value="UniProtKB-KW"/>
</dbReference>
<evidence type="ECO:0000256" key="3">
    <source>
        <dbReference type="ARBA" id="ARBA00022691"/>
    </source>
</evidence>
<protein>
    <recommendedName>
        <fullName evidence="5">Polyketide synthase-like methyltransferase domain-containing protein</fullName>
    </recommendedName>
</protein>
<dbReference type="PANTHER" id="PTHR44068">
    <property type="entry name" value="ZGC:194242"/>
    <property type="match status" value="1"/>
</dbReference>
<gene>
    <name evidence="6" type="ORF">SAVMC3_11600</name>
</gene>
<evidence type="ECO:0000256" key="4">
    <source>
        <dbReference type="SAM" id="MobiDB-lite"/>
    </source>
</evidence>
<dbReference type="SMART" id="SM00828">
    <property type="entry name" value="PKS_MT"/>
    <property type="match status" value="1"/>
</dbReference>
<evidence type="ECO:0000256" key="1">
    <source>
        <dbReference type="ARBA" id="ARBA00022603"/>
    </source>
</evidence>
<feature type="compositionally biased region" description="Gly residues" evidence="4">
    <location>
        <begin position="395"/>
        <end position="405"/>
    </location>
</feature>
<dbReference type="SUPFAM" id="SSF53335">
    <property type="entry name" value="S-adenosyl-L-methionine-dependent methyltransferases"/>
    <property type="match status" value="1"/>
</dbReference>
<organism evidence="6">
    <name type="scientific">Streptomyces avermitilis</name>
    <dbReference type="NCBI Taxonomy" id="33903"/>
    <lineage>
        <taxon>Bacteria</taxon>
        <taxon>Bacillati</taxon>
        <taxon>Actinomycetota</taxon>
        <taxon>Actinomycetes</taxon>
        <taxon>Kitasatosporales</taxon>
        <taxon>Streptomycetaceae</taxon>
        <taxon>Streptomyces</taxon>
    </lineage>
</organism>